<name>A0AAE0GZP6_9CHLO</name>
<dbReference type="AlphaFoldDB" id="A0AAE0GZP6"/>
<evidence type="ECO:0000256" key="1">
    <source>
        <dbReference type="SAM" id="Coils"/>
    </source>
</evidence>
<feature type="coiled-coil region" evidence="1">
    <location>
        <begin position="868"/>
        <end position="895"/>
    </location>
</feature>
<dbReference type="Proteomes" id="UP001190700">
    <property type="component" value="Unassembled WGS sequence"/>
</dbReference>
<sequence>MVKQAGTKLCKLEENIPCSALHLVASGSVLLSRRTSRSLVQGKGLGSLRMETKRPRSFFGDEDLSALVTREASHRGTGRQSPLGQQILPTTSAECMSRCVILSFEHTALQDIEEAQGPGIRRSMSRITEEVQQVEMGRQLHTHWILATLPALLLSAVAEFFEINSFQNGASLRVHAEDPSGKQTCHLVVRGEVTVVHTYMGEEREKKVTAGGSANMEALELCLLDAGGGRAHKQVRPTYAYVSDSSSCVTHAISGHKLMEAVMAYDDAHPETSVMSSLKRMVTLRGVFRNEAGLSQLSELGALDPELRQHVGLLSHEMVLVGGTSLEITQLPTVYVILSGQARVTTSSRTGVLFSEGERFRTGALPGRGAGVTEAVAETEILVLLAIPTELPGKLDASPEAIEMRRVHKKQMQEQIQEQMKYRKQCQKILASIKRLEIRLGIVEAFNARKAWRLLRNRVKLCISMGVSSQIWAASEPAPVSILEEDYCNLVREEETLIAEVNARRVQLNQLHQRWTSVGSPQPSTAPGSKEVTQFLIPRSDAYLSSGRLDAISAWLADMETEMLVKVRARRNEIDRLQKQIGCAEDETTDFHDRVAEAGVGAAALRACRAEETRLQPRVEPRITALTARLKQLWAVLGVEAEAQAPFLEADGGSLDQCIQEVEVLERCHGMVERATTRATRSLRIAIGQNMEAVLRCVECWTALGAEAADRGQMVEVARLATSAEARELLEARAAALHEACEEKRQADREALEVVERRKEEEEVARLASEAEARRQAAEDARLEAERRFQAIEEANRQRSQAEIAEVKRLAAEAEARLQADLWAANNSRFGSEAGLWDGECKRLLLEIGTPAEEIVHLPTEGIDASGVARLEDYARKLQAEAAAQKQDVEDLLKETTALLEYLRVDDKNAMPDLGRFNGMSLLEKKAVLVQSLRHAERLRDRRLAERAALEVRRDYLYEIYATPQKKRMAIDSILPDISEAGLKEYAIEVENIGAKKSKWSIFRALRNYLKEHQLRIIDVLNAADDSLDKEISKAELRNELVERQMPLDGPSFNSLCEHLGIDKKQAVSISKFLQQYHKLEQECAVKDRADIN</sequence>
<reference evidence="2 3" key="1">
    <citation type="journal article" date="2015" name="Genome Biol. Evol.">
        <title>Comparative Genomics of a Bacterivorous Green Alga Reveals Evolutionary Causalities and Consequences of Phago-Mixotrophic Mode of Nutrition.</title>
        <authorList>
            <person name="Burns J.A."/>
            <person name="Paasch A."/>
            <person name="Narechania A."/>
            <person name="Kim E."/>
        </authorList>
    </citation>
    <scope>NUCLEOTIDE SEQUENCE [LARGE SCALE GENOMIC DNA]</scope>
    <source>
        <strain evidence="2 3">PLY_AMNH</strain>
    </source>
</reference>
<feature type="coiled-coil region" evidence="1">
    <location>
        <begin position="727"/>
        <end position="817"/>
    </location>
</feature>
<proteinExistence type="predicted"/>
<organism evidence="2 3">
    <name type="scientific">Cymbomonas tetramitiformis</name>
    <dbReference type="NCBI Taxonomy" id="36881"/>
    <lineage>
        <taxon>Eukaryota</taxon>
        <taxon>Viridiplantae</taxon>
        <taxon>Chlorophyta</taxon>
        <taxon>Pyramimonadophyceae</taxon>
        <taxon>Pyramimonadales</taxon>
        <taxon>Pyramimonadaceae</taxon>
        <taxon>Cymbomonas</taxon>
    </lineage>
</organism>
<dbReference type="EMBL" id="LGRX02000978">
    <property type="protein sequence ID" value="KAK3287172.1"/>
    <property type="molecule type" value="Genomic_DNA"/>
</dbReference>
<gene>
    <name evidence="2" type="ORF">CYMTET_5302</name>
</gene>
<evidence type="ECO:0000313" key="2">
    <source>
        <dbReference type="EMBL" id="KAK3287172.1"/>
    </source>
</evidence>
<comment type="caution">
    <text evidence="2">The sequence shown here is derived from an EMBL/GenBank/DDBJ whole genome shotgun (WGS) entry which is preliminary data.</text>
</comment>
<keyword evidence="1" id="KW-0175">Coiled coil</keyword>
<accession>A0AAE0GZP6</accession>
<evidence type="ECO:0000313" key="3">
    <source>
        <dbReference type="Proteomes" id="UP001190700"/>
    </source>
</evidence>
<keyword evidence="3" id="KW-1185">Reference proteome</keyword>
<protein>
    <submittedName>
        <fullName evidence="2">Uncharacterized protein</fullName>
    </submittedName>
</protein>